<dbReference type="OrthoDB" id="4981342at2"/>
<dbReference type="Proteomes" id="UP000092582">
    <property type="component" value="Chromosome 1"/>
</dbReference>
<name>A0A1B1BF06_9MICO</name>
<dbReference type="CDD" id="cd00102">
    <property type="entry name" value="IPT"/>
    <property type="match status" value="1"/>
</dbReference>
<keyword evidence="4" id="KW-1185">Reference proteome</keyword>
<feature type="domain" description="IPT/TIG" evidence="1">
    <location>
        <begin position="106"/>
        <end position="168"/>
    </location>
</feature>
<dbReference type="EMBL" id="CP016282">
    <property type="protein sequence ID" value="ANP71160.1"/>
    <property type="molecule type" value="Genomic_DNA"/>
</dbReference>
<dbReference type="Pfam" id="PF12671">
    <property type="entry name" value="Amidase_6"/>
    <property type="match status" value="1"/>
</dbReference>
<proteinExistence type="predicted"/>
<feature type="domain" description="Putative amidase" evidence="2">
    <location>
        <begin position="250"/>
        <end position="382"/>
    </location>
</feature>
<dbReference type="PATRIC" id="fig|670052.7.peg.198"/>
<dbReference type="KEGG" id="cart:PA27867_0186"/>
<gene>
    <name evidence="3" type="ORF">PA27867_0186</name>
</gene>
<evidence type="ECO:0000259" key="2">
    <source>
        <dbReference type="Pfam" id="PF12671"/>
    </source>
</evidence>
<evidence type="ECO:0000259" key="1">
    <source>
        <dbReference type="Pfam" id="PF01833"/>
    </source>
</evidence>
<dbReference type="InterPro" id="IPR014756">
    <property type="entry name" value="Ig_E-set"/>
</dbReference>
<dbReference type="InterPro" id="IPR002909">
    <property type="entry name" value="IPT_dom"/>
</dbReference>
<dbReference type="Gene3D" id="2.60.40.10">
    <property type="entry name" value="Immunoglobulins"/>
    <property type="match status" value="1"/>
</dbReference>
<organism evidence="3 4">
    <name type="scientific">Cryobacterium arcticum</name>
    <dbReference type="NCBI Taxonomy" id="670052"/>
    <lineage>
        <taxon>Bacteria</taxon>
        <taxon>Bacillati</taxon>
        <taxon>Actinomycetota</taxon>
        <taxon>Actinomycetes</taxon>
        <taxon>Micrococcales</taxon>
        <taxon>Microbacteriaceae</taxon>
        <taxon>Cryobacterium</taxon>
    </lineage>
</organism>
<evidence type="ECO:0008006" key="5">
    <source>
        <dbReference type="Google" id="ProtNLM"/>
    </source>
</evidence>
<accession>A0A1B1BF06</accession>
<dbReference type="PANTHER" id="PTHR40032">
    <property type="entry name" value="EXPORTED PROTEIN-RELATED"/>
    <property type="match status" value="1"/>
</dbReference>
<dbReference type="AlphaFoldDB" id="A0A1B1BF06"/>
<dbReference type="SUPFAM" id="SSF81296">
    <property type="entry name" value="E set domains"/>
    <property type="match status" value="1"/>
</dbReference>
<dbReference type="RefSeq" id="WP_066591931.1">
    <property type="nucleotide sequence ID" value="NZ_CP016282.1"/>
</dbReference>
<evidence type="ECO:0000313" key="4">
    <source>
        <dbReference type="Proteomes" id="UP000092582"/>
    </source>
</evidence>
<dbReference type="InterPro" id="IPR013783">
    <property type="entry name" value="Ig-like_fold"/>
</dbReference>
<dbReference type="GO" id="GO:0005975">
    <property type="term" value="P:carbohydrate metabolic process"/>
    <property type="evidence" value="ECO:0007669"/>
    <property type="project" value="UniProtKB-ARBA"/>
</dbReference>
<dbReference type="STRING" id="670052.PA27867_0186"/>
<dbReference type="InterPro" id="IPR024301">
    <property type="entry name" value="Amidase_6"/>
</dbReference>
<dbReference type="PANTHER" id="PTHR40032:SF1">
    <property type="entry name" value="EXPORTED PROTEIN"/>
    <property type="match status" value="1"/>
</dbReference>
<sequence length="398" mass="40533">MRPAPSPDSRKSTRRQLKRQLKKAQRKRHLLIVASVTAGCTAVAIVGSLVLDSGAFSAEATAPVAASAAVTTATPAPSATITAPTVIEPAQPIIRSAVVAADGTPAGPVTGGTLVTVTGTDLAAVTSASFGGNPATVVSATNDTVTLQTPAATDLTTGSVTVNLFAGTDAPVQVVGGASVSTAAGTTAVGSTDGTSSDQSSVAAAALTQAIEPTAGTAIAAATATDAAATVAPVTPELTFTYVPDPRITAQIDYVLAHWQVYNSSVYGAIPGNDCVNFTSQSLIARGWTMDAEWSFIGGQYSPAWASSTAFAAYLAAHPERATPLRADQRDEVKVGDIVQFDWDDSGDKDHTGIVTRVEHTATGTEIYYAGHTNNTDYRSVDESLALSGGSVSYWSVV</sequence>
<protein>
    <recommendedName>
        <fullName evidence="5">CHAP domain-containing protein</fullName>
    </recommendedName>
</protein>
<reference evidence="3 4" key="1">
    <citation type="submission" date="2016-06" db="EMBL/GenBank/DDBJ databases">
        <title>Genome sequencing of Cryobacterium arcticum PAMC 27867.</title>
        <authorList>
            <person name="Lee J."/>
            <person name="Kim O.-S."/>
        </authorList>
    </citation>
    <scope>NUCLEOTIDE SEQUENCE [LARGE SCALE GENOMIC DNA]</scope>
    <source>
        <strain evidence="3 4">PAMC 27867</strain>
    </source>
</reference>
<evidence type="ECO:0000313" key="3">
    <source>
        <dbReference type="EMBL" id="ANP71160.1"/>
    </source>
</evidence>
<dbReference type="Pfam" id="PF01833">
    <property type="entry name" value="TIG"/>
    <property type="match status" value="1"/>
</dbReference>